<protein>
    <submittedName>
        <fullName evidence="2">UPF0047 protein Bsu YugU</fullName>
    </submittedName>
</protein>
<gene>
    <name evidence="2" type="ORF">HH1059_20110</name>
</gene>
<dbReference type="Proteomes" id="UP000218890">
    <property type="component" value="Chromosome"/>
</dbReference>
<dbReference type="EMBL" id="AP017372">
    <property type="protein sequence ID" value="BAU58717.1"/>
    <property type="molecule type" value="Genomic_DNA"/>
</dbReference>
<dbReference type="InterPro" id="IPR001602">
    <property type="entry name" value="UPF0047_YjbQ-like"/>
</dbReference>
<organism evidence="2 3">
    <name type="scientific">Halorhodospira halochloris</name>
    <name type="common">Ectothiorhodospira halochloris</name>
    <dbReference type="NCBI Taxonomy" id="1052"/>
    <lineage>
        <taxon>Bacteria</taxon>
        <taxon>Pseudomonadati</taxon>
        <taxon>Pseudomonadota</taxon>
        <taxon>Gammaproteobacteria</taxon>
        <taxon>Chromatiales</taxon>
        <taxon>Ectothiorhodospiraceae</taxon>
        <taxon>Halorhodospira</taxon>
    </lineage>
</organism>
<sequence>MRTTITVTTHQREELVDITEPIRRAVAEAEVSDGLLALYVQGATAAIMIQENWDASVPRDAVNLLQQLVPRGVWEHDAQDGNGDSHLKAGLIGPSETIPIINGKMGLSTWQGIFLCEFDGPRRERTVVCTLN</sequence>
<comment type="similarity">
    <text evidence="1">Belongs to the UPF0047 family.</text>
</comment>
<dbReference type="PIRSF" id="PIRSF004681">
    <property type="entry name" value="UCP004681"/>
    <property type="match status" value="1"/>
</dbReference>
<dbReference type="RefSeq" id="WP_096410032.1">
    <property type="nucleotide sequence ID" value="NZ_AP017372.2"/>
</dbReference>
<dbReference type="KEGG" id="hhk:HH1059_20110"/>
<dbReference type="AlphaFoldDB" id="A0A0X8XAZ1"/>
<reference evidence="2" key="1">
    <citation type="submission" date="2016-02" db="EMBL/GenBank/DDBJ databases">
        <title>Halorhodospira halochloris DSM-1059 complete genome, version 2.</title>
        <authorList>
            <person name="Tsukatani Y."/>
        </authorList>
    </citation>
    <scope>NUCLEOTIDE SEQUENCE</scope>
    <source>
        <strain evidence="2">DSM 1059</strain>
    </source>
</reference>
<dbReference type="PANTHER" id="PTHR30615">
    <property type="entry name" value="UNCHARACTERIZED PROTEIN YJBQ-RELATED"/>
    <property type="match status" value="1"/>
</dbReference>
<dbReference type="OrthoDB" id="9801725at2"/>
<keyword evidence="3" id="KW-1185">Reference proteome</keyword>
<evidence type="ECO:0000313" key="3">
    <source>
        <dbReference type="Proteomes" id="UP000218890"/>
    </source>
</evidence>
<dbReference type="Gene3D" id="2.60.120.460">
    <property type="entry name" value="YjbQ-like"/>
    <property type="match status" value="1"/>
</dbReference>
<name>A0A0X8XAZ1_HALHR</name>
<dbReference type="SUPFAM" id="SSF111038">
    <property type="entry name" value="YjbQ-like"/>
    <property type="match status" value="1"/>
</dbReference>
<dbReference type="Pfam" id="PF01894">
    <property type="entry name" value="YjbQ"/>
    <property type="match status" value="1"/>
</dbReference>
<proteinExistence type="inferred from homology"/>
<evidence type="ECO:0000256" key="1">
    <source>
        <dbReference type="ARBA" id="ARBA00005534"/>
    </source>
</evidence>
<dbReference type="InterPro" id="IPR035917">
    <property type="entry name" value="YjbQ-like_sf"/>
</dbReference>
<dbReference type="PANTHER" id="PTHR30615:SF8">
    <property type="entry name" value="UPF0047 PROTEIN C4A8.02C"/>
    <property type="match status" value="1"/>
</dbReference>
<accession>A0A0X8XAZ1</accession>
<dbReference type="NCBIfam" id="TIGR00149">
    <property type="entry name" value="TIGR00149_YjbQ"/>
    <property type="match status" value="1"/>
</dbReference>
<evidence type="ECO:0000313" key="2">
    <source>
        <dbReference type="EMBL" id="BAU58717.1"/>
    </source>
</evidence>